<evidence type="ECO:0000313" key="5">
    <source>
        <dbReference type="Proteomes" id="UP001295794"/>
    </source>
</evidence>
<dbReference type="CDD" id="cd00882">
    <property type="entry name" value="Ras_like_GTPase"/>
    <property type="match status" value="1"/>
</dbReference>
<dbReference type="EMBL" id="CAVNYO010000150">
    <property type="protein sequence ID" value="CAK5269641.1"/>
    <property type="molecule type" value="Genomic_DNA"/>
</dbReference>
<keyword evidence="5" id="KW-1185">Reference proteome</keyword>
<proteinExistence type="predicted"/>
<evidence type="ECO:0000256" key="1">
    <source>
        <dbReference type="SAM" id="Coils"/>
    </source>
</evidence>
<feature type="region of interest" description="Disordered" evidence="2">
    <location>
        <begin position="313"/>
        <end position="388"/>
    </location>
</feature>
<dbReference type="Gene3D" id="3.40.50.300">
    <property type="entry name" value="P-loop containing nucleotide triphosphate hydrolases"/>
    <property type="match status" value="1"/>
</dbReference>
<sequence length="388" mass="43148">MSAPSVTFNWRDFAARLPELCLPEDAMSKEHITRESAQDQVTIAVMGPTSSGKTSFINLLSDSNFAVNSSPLSCTKKIQVSRPFPLAGKTVTLIDVPGFLDPALSDAEILRMIATYLHGGRLNGIVYTHRISDVRIDGIATRHFQLFQELCGASAFPNVMIATTMWHEAGRAGDCVARETQLLEDRRLGFRSVLERGGHIRRHDAGIVSAVAILKSLMNLPPFEMELQHELVDQHVEISETGIGLELTKVLTEQLVKRRKDLAALRQEMKEAFRENDHESRRDLEMESHSLQAEMTQLQADVDLLGSNFVLSRPLSTPKSEPSVGASVEQPKLRGKQDGSTPIPEAITAAVPHPHPAQTNIPQKKERKKSDEKVRKYGHDHKRGLKKH</sequence>
<feature type="compositionally biased region" description="Basic and acidic residues" evidence="2">
    <location>
        <begin position="368"/>
        <end position="377"/>
    </location>
</feature>
<evidence type="ECO:0000256" key="2">
    <source>
        <dbReference type="SAM" id="MobiDB-lite"/>
    </source>
</evidence>
<accession>A0AAD2H5S7</accession>
<organism evidence="4 5">
    <name type="scientific">Mycena citricolor</name>
    <dbReference type="NCBI Taxonomy" id="2018698"/>
    <lineage>
        <taxon>Eukaryota</taxon>
        <taxon>Fungi</taxon>
        <taxon>Dikarya</taxon>
        <taxon>Basidiomycota</taxon>
        <taxon>Agaricomycotina</taxon>
        <taxon>Agaricomycetes</taxon>
        <taxon>Agaricomycetidae</taxon>
        <taxon>Agaricales</taxon>
        <taxon>Marasmiineae</taxon>
        <taxon>Mycenaceae</taxon>
        <taxon>Mycena</taxon>
    </lineage>
</organism>
<evidence type="ECO:0000313" key="4">
    <source>
        <dbReference type="EMBL" id="CAK5269641.1"/>
    </source>
</evidence>
<keyword evidence="1" id="KW-0175">Coiled coil</keyword>
<dbReference type="SUPFAM" id="SSF52540">
    <property type="entry name" value="P-loop containing nucleoside triphosphate hydrolases"/>
    <property type="match status" value="1"/>
</dbReference>
<feature type="domain" description="G" evidence="3">
    <location>
        <begin position="42"/>
        <end position="117"/>
    </location>
</feature>
<evidence type="ECO:0000259" key="3">
    <source>
        <dbReference type="Pfam" id="PF01926"/>
    </source>
</evidence>
<dbReference type="Pfam" id="PF01926">
    <property type="entry name" value="MMR_HSR1"/>
    <property type="match status" value="1"/>
</dbReference>
<feature type="compositionally biased region" description="Basic residues" evidence="2">
    <location>
        <begin position="378"/>
        <end position="388"/>
    </location>
</feature>
<dbReference type="Proteomes" id="UP001295794">
    <property type="component" value="Unassembled WGS sequence"/>
</dbReference>
<feature type="coiled-coil region" evidence="1">
    <location>
        <begin position="255"/>
        <end position="301"/>
    </location>
</feature>
<reference evidence="4" key="1">
    <citation type="submission" date="2023-11" db="EMBL/GenBank/DDBJ databases">
        <authorList>
            <person name="De Vega J J."/>
            <person name="De Vega J J."/>
        </authorList>
    </citation>
    <scope>NUCLEOTIDE SEQUENCE</scope>
</reference>
<protein>
    <recommendedName>
        <fullName evidence="3">G domain-containing protein</fullName>
    </recommendedName>
</protein>
<dbReference type="InterPro" id="IPR006073">
    <property type="entry name" value="GTP-bd"/>
</dbReference>
<dbReference type="GO" id="GO:0005525">
    <property type="term" value="F:GTP binding"/>
    <property type="evidence" value="ECO:0007669"/>
    <property type="project" value="InterPro"/>
</dbReference>
<name>A0AAD2H5S7_9AGAR</name>
<gene>
    <name evidence="4" type="ORF">MYCIT1_LOCUS13513</name>
</gene>
<comment type="caution">
    <text evidence="4">The sequence shown here is derived from an EMBL/GenBank/DDBJ whole genome shotgun (WGS) entry which is preliminary data.</text>
</comment>
<dbReference type="InterPro" id="IPR027417">
    <property type="entry name" value="P-loop_NTPase"/>
</dbReference>
<dbReference type="AlphaFoldDB" id="A0AAD2H5S7"/>